<evidence type="ECO:0000313" key="2">
    <source>
        <dbReference type="Proteomes" id="UP001196413"/>
    </source>
</evidence>
<gene>
    <name evidence="1" type="ORF">KIN20_013968</name>
</gene>
<accession>A0AAD5MVB1</accession>
<dbReference type="AlphaFoldDB" id="A0AAD5MVB1"/>
<dbReference type="EMBL" id="JAHQIW010002771">
    <property type="protein sequence ID" value="KAJ1356286.1"/>
    <property type="molecule type" value="Genomic_DNA"/>
</dbReference>
<protein>
    <submittedName>
        <fullName evidence="1">Uncharacterized protein</fullName>
    </submittedName>
</protein>
<sequence>MPAIDLICGKDELNSNFLWFLQKAGKHVYSIQSATSSNAGVVTLSNDYANNEHDQNFISFLFREIAQSYDSD</sequence>
<proteinExistence type="predicted"/>
<organism evidence="1 2">
    <name type="scientific">Parelaphostrongylus tenuis</name>
    <name type="common">Meningeal worm</name>
    <dbReference type="NCBI Taxonomy" id="148309"/>
    <lineage>
        <taxon>Eukaryota</taxon>
        <taxon>Metazoa</taxon>
        <taxon>Ecdysozoa</taxon>
        <taxon>Nematoda</taxon>
        <taxon>Chromadorea</taxon>
        <taxon>Rhabditida</taxon>
        <taxon>Rhabditina</taxon>
        <taxon>Rhabditomorpha</taxon>
        <taxon>Strongyloidea</taxon>
        <taxon>Metastrongylidae</taxon>
        <taxon>Parelaphostrongylus</taxon>
    </lineage>
</organism>
<comment type="caution">
    <text evidence="1">The sequence shown here is derived from an EMBL/GenBank/DDBJ whole genome shotgun (WGS) entry which is preliminary data.</text>
</comment>
<name>A0AAD5MVB1_PARTN</name>
<keyword evidence="2" id="KW-1185">Reference proteome</keyword>
<dbReference type="Proteomes" id="UP001196413">
    <property type="component" value="Unassembled WGS sequence"/>
</dbReference>
<evidence type="ECO:0000313" key="1">
    <source>
        <dbReference type="EMBL" id="KAJ1356286.1"/>
    </source>
</evidence>
<reference evidence="1" key="1">
    <citation type="submission" date="2021-06" db="EMBL/GenBank/DDBJ databases">
        <title>Parelaphostrongylus tenuis whole genome reference sequence.</title>
        <authorList>
            <person name="Garwood T.J."/>
            <person name="Larsen P.A."/>
            <person name="Fountain-Jones N.M."/>
            <person name="Garbe J.R."/>
            <person name="Macchietto M.G."/>
            <person name="Kania S.A."/>
            <person name="Gerhold R.W."/>
            <person name="Richards J.E."/>
            <person name="Wolf T.M."/>
        </authorList>
    </citation>
    <scope>NUCLEOTIDE SEQUENCE</scope>
    <source>
        <strain evidence="1">MNPRO001-30</strain>
        <tissue evidence="1">Meninges</tissue>
    </source>
</reference>